<accession>A0A3B0RMW9</accession>
<evidence type="ECO:0000313" key="1">
    <source>
        <dbReference type="EMBL" id="VAV89996.1"/>
    </source>
</evidence>
<dbReference type="AlphaFoldDB" id="A0A3B0RMW9"/>
<name>A0A3B0RMW9_9ZZZZ</name>
<dbReference type="EMBL" id="UOED01000053">
    <property type="protein sequence ID" value="VAV89996.1"/>
    <property type="molecule type" value="Genomic_DNA"/>
</dbReference>
<proteinExistence type="predicted"/>
<dbReference type="SUPFAM" id="SSF50475">
    <property type="entry name" value="FMN-binding split barrel"/>
    <property type="match status" value="1"/>
</dbReference>
<dbReference type="PANTHER" id="PTHR42815:SF2">
    <property type="entry name" value="FAD-BINDING, PUTATIVE (AFU_ORTHOLOGUE AFUA_6G07600)-RELATED"/>
    <property type="match status" value="1"/>
</dbReference>
<gene>
    <name evidence="1" type="ORF">MNBD_ALPHA02-261</name>
</gene>
<dbReference type="InterPro" id="IPR012349">
    <property type="entry name" value="Split_barrel_FMN-bd"/>
</dbReference>
<dbReference type="Gene3D" id="2.30.110.10">
    <property type="entry name" value="Electron Transport, Fmn-binding Protein, Chain A"/>
    <property type="match status" value="2"/>
</dbReference>
<protein>
    <submittedName>
        <fullName evidence="1">Probable iron-sulfur binding protein YPO1417</fullName>
    </submittedName>
</protein>
<organism evidence="1">
    <name type="scientific">hydrothermal vent metagenome</name>
    <dbReference type="NCBI Taxonomy" id="652676"/>
    <lineage>
        <taxon>unclassified sequences</taxon>
        <taxon>metagenomes</taxon>
        <taxon>ecological metagenomes</taxon>
    </lineage>
</organism>
<sequence>MSSSSGSEMATPFHAGELDIQERLGVRERVHSYAPRFIRDHMTDRDRKFFGQLPHLVVGSVDRAGRPWASMMVGRPGFISTPDINILSVTARPLFGDPLIENIMDKAPMGFLGIEFHSRRRVRLNGKISSIGADGFQIAIDQAFGNCPQYIQKRDFNFSDDTDHAQTPPSVIRSWKLGQAARSFIEGADTFFITSVFSEDTSIRSHGVDVSHRGGAAGFVRVVDEQTLSFPDYSGNNHFNTLGNILLNPVAGLLFPDFETGDMLYITGGAGIIWDGDDRHVRITIENVIRVERSLPLTLKVTDQISSYK</sequence>
<dbReference type="PANTHER" id="PTHR42815">
    <property type="entry name" value="FAD-BINDING, PUTATIVE (AFU_ORTHOLOGUE AFUA_6G07600)-RELATED"/>
    <property type="match status" value="1"/>
</dbReference>
<reference evidence="1" key="1">
    <citation type="submission" date="2018-06" db="EMBL/GenBank/DDBJ databases">
        <authorList>
            <person name="Zhirakovskaya E."/>
        </authorList>
    </citation>
    <scope>NUCLEOTIDE SEQUENCE</scope>
</reference>